<dbReference type="RefSeq" id="WP_204007410.1">
    <property type="nucleotide sequence ID" value="NZ_BOPG01000074.1"/>
</dbReference>
<dbReference type="AlphaFoldDB" id="A0A8J3ZDM8"/>
<sequence>MSTQPDEPDEPAGAVPERWVYGGIRVLDGKRVHAWIDPSGRELLYSHKRGRTTWAIGSLYTAEVSRHDGTTRLHNKPTYTGEQTDDVLRRRLRAADTAARAQLARLAQERNDARSNAIDDALDPVLAVARTLKSGPDRDAFTAYLLRRILSAWYTPPTPPEARR</sequence>
<dbReference type="EMBL" id="BOPG01000074">
    <property type="protein sequence ID" value="GIJ62039.1"/>
    <property type="molecule type" value="Genomic_DNA"/>
</dbReference>
<name>A0A8J3ZDM8_9ACTN</name>
<protein>
    <submittedName>
        <fullName evidence="1">Uncharacterized protein</fullName>
    </submittedName>
</protein>
<evidence type="ECO:0000313" key="2">
    <source>
        <dbReference type="Proteomes" id="UP000612585"/>
    </source>
</evidence>
<comment type="caution">
    <text evidence="1">The sequence shown here is derived from an EMBL/GenBank/DDBJ whole genome shotgun (WGS) entry which is preliminary data.</text>
</comment>
<proteinExistence type="predicted"/>
<evidence type="ECO:0000313" key="1">
    <source>
        <dbReference type="EMBL" id="GIJ62039.1"/>
    </source>
</evidence>
<reference evidence="1" key="1">
    <citation type="submission" date="2021-01" db="EMBL/GenBank/DDBJ databases">
        <title>Whole genome shotgun sequence of Virgisporangium aurantiacum NBRC 16421.</title>
        <authorList>
            <person name="Komaki H."/>
            <person name="Tamura T."/>
        </authorList>
    </citation>
    <scope>NUCLEOTIDE SEQUENCE</scope>
    <source>
        <strain evidence="1">NBRC 16421</strain>
    </source>
</reference>
<gene>
    <name evidence="1" type="ORF">Vau01_095550</name>
</gene>
<keyword evidence="2" id="KW-1185">Reference proteome</keyword>
<dbReference type="Proteomes" id="UP000612585">
    <property type="component" value="Unassembled WGS sequence"/>
</dbReference>
<organism evidence="1 2">
    <name type="scientific">Virgisporangium aurantiacum</name>
    <dbReference type="NCBI Taxonomy" id="175570"/>
    <lineage>
        <taxon>Bacteria</taxon>
        <taxon>Bacillati</taxon>
        <taxon>Actinomycetota</taxon>
        <taxon>Actinomycetes</taxon>
        <taxon>Micromonosporales</taxon>
        <taxon>Micromonosporaceae</taxon>
        <taxon>Virgisporangium</taxon>
    </lineage>
</organism>
<accession>A0A8J3ZDM8</accession>